<reference evidence="1 2" key="1">
    <citation type="journal article" date="2015" name="PLoS Pathog.">
        <title>Evolution of genome size and complexity in the rhabdoviridae.</title>
        <authorList>
            <person name="Walker P.J."/>
            <person name="Firth C."/>
            <person name="Widen S.G."/>
            <person name="Blasdell K.R."/>
            <person name="Guzman H."/>
            <person name="Wood T.G."/>
            <person name="Paradkar P.N."/>
            <person name="Holmes E.C."/>
            <person name="Tesh R.B."/>
            <person name="Vasilakis N."/>
        </authorList>
    </citation>
    <scope>NUCLEOTIDE SEQUENCE [LARGE SCALE GENOMIC DNA]</scope>
    <source>
        <strain evidence="1">J-134</strain>
    </source>
</reference>
<keyword evidence="2" id="KW-1185">Reference proteome</keyword>
<dbReference type="RefSeq" id="YP_009362170.1">
    <property type="nucleotide sequence ID" value="NC_034537.1"/>
</dbReference>
<evidence type="ECO:0000313" key="1">
    <source>
        <dbReference type="EMBL" id="AJR28302.1"/>
    </source>
</evidence>
<dbReference type="Proteomes" id="UP000157362">
    <property type="component" value="Segment"/>
</dbReference>
<dbReference type="KEGG" id="vg:37627506"/>
<evidence type="ECO:0000313" key="2">
    <source>
        <dbReference type="Proteomes" id="UP000157362"/>
    </source>
</evidence>
<dbReference type="EMBL" id="KM204986">
    <property type="protein sequence ID" value="AJR28302.1"/>
    <property type="molecule type" value="Viral_cRNA"/>
</dbReference>
<sequence>MDFNLDQEEKSHPLFFNVEIHIGYRGPYFDSNDLLTQIDKMIESRPSSSNHTDLIRLAIGLGLAHCVHSQITPTLWNLNGSFMGVLKLPDYPVNPTVHTVVGQEITDGCGLLYPDISVYSKIYIMLGNESKVQDIITHWYTGEGGVCYEYDFSLPTVAGALKFEHLFL</sequence>
<dbReference type="GeneID" id="37627506"/>
<accession>A0A0D3R1C3</accession>
<organism evidence="1 2">
    <name type="scientific">La Joya virus</name>
    <dbReference type="NCBI Taxonomy" id="1272946"/>
    <lineage>
        <taxon>Viruses</taxon>
        <taxon>Riboviria</taxon>
        <taxon>Orthornavirae</taxon>
        <taxon>Negarnaviricota</taxon>
        <taxon>Haploviricotina</taxon>
        <taxon>Monjiviricetes</taxon>
        <taxon>Mononegavirales</taxon>
        <taxon>Rhabdoviridae</taxon>
        <taxon>Alpharhabdovirinae</taxon>
        <taxon>Hapavirus</taxon>
        <taxon>Hapavirus lajoya</taxon>
    </lineage>
</organism>
<protein>
    <submittedName>
        <fullName evidence="1">Uncharacterized protein</fullName>
    </submittedName>
</protein>
<name>A0A0D3R1C3_9RHAB</name>
<proteinExistence type="predicted"/>